<dbReference type="KEGG" id="ftj:FTUN_6709"/>
<reference evidence="3" key="1">
    <citation type="submission" date="2020-05" db="EMBL/GenBank/DDBJ databases">
        <title>Frigoriglobus tundricola gen. nov., sp. nov., a psychrotolerant cellulolytic planctomycete of the family Gemmataceae with two divergent copies of 16S rRNA gene.</title>
        <authorList>
            <person name="Kulichevskaya I.S."/>
            <person name="Ivanova A.A."/>
            <person name="Naumoff D.G."/>
            <person name="Beletsky A.V."/>
            <person name="Rijpstra W.I.C."/>
            <person name="Sinninghe Damste J.S."/>
            <person name="Mardanov A.V."/>
            <person name="Ravin N.V."/>
            <person name="Dedysh S.N."/>
        </authorList>
    </citation>
    <scope>NUCLEOTIDE SEQUENCE [LARGE SCALE GENOMIC DNA]</scope>
    <source>
        <strain evidence="3">PL17</strain>
    </source>
</reference>
<dbReference type="AlphaFoldDB" id="A0A6M5Z127"/>
<evidence type="ECO:0000313" key="3">
    <source>
        <dbReference type="Proteomes" id="UP000503447"/>
    </source>
</evidence>
<proteinExistence type="predicted"/>
<evidence type="ECO:0000313" key="2">
    <source>
        <dbReference type="EMBL" id="QJW99111.1"/>
    </source>
</evidence>
<keyword evidence="3" id="KW-1185">Reference proteome</keyword>
<sequence length="63" mass="6872">MDVSIDSLFARIGRQLIEIEMLRAQVAAKDQAVATAEAEVARLQQENATLKSSAKPKWTEGDA</sequence>
<feature type="coiled-coil region" evidence="1">
    <location>
        <begin position="19"/>
        <end position="53"/>
    </location>
</feature>
<accession>A0A6M5Z127</accession>
<name>A0A6M5Z127_9BACT</name>
<evidence type="ECO:0000256" key="1">
    <source>
        <dbReference type="SAM" id="Coils"/>
    </source>
</evidence>
<keyword evidence="1" id="KW-0175">Coiled coil</keyword>
<dbReference type="RefSeq" id="WP_171474140.1">
    <property type="nucleotide sequence ID" value="NZ_CP053452.2"/>
</dbReference>
<dbReference type="Proteomes" id="UP000503447">
    <property type="component" value="Chromosome"/>
</dbReference>
<organism evidence="2 3">
    <name type="scientific">Frigoriglobus tundricola</name>
    <dbReference type="NCBI Taxonomy" id="2774151"/>
    <lineage>
        <taxon>Bacteria</taxon>
        <taxon>Pseudomonadati</taxon>
        <taxon>Planctomycetota</taxon>
        <taxon>Planctomycetia</taxon>
        <taxon>Gemmatales</taxon>
        <taxon>Gemmataceae</taxon>
        <taxon>Frigoriglobus</taxon>
    </lineage>
</organism>
<dbReference type="EMBL" id="CP053452">
    <property type="protein sequence ID" value="QJW99111.1"/>
    <property type="molecule type" value="Genomic_DNA"/>
</dbReference>
<gene>
    <name evidence="2" type="ORF">FTUN_6709</name>
</gene>
<protein>
    <submittedName>
        <fullName evidence="2">Uncharacterized protein</fullName>
    </submittedName>
</protein>